<dbReference type="GO" id="GO:0005524">
    <property type="term" value="F:ATP binding"/>
    <property type="evidence" value="ECO:0007669"/>
    <property type="project" value="UniProtKB-UniRule"/>
</dbReference>
<reference evidence="2" key="1">
    <citation type="submission" date="2006-05" db="EMBL/GenBank/DDBJ databases">
        <title>Complete sequence of chromosome 1 of Burkholderia cenocepacia AU 1054.</title>
        <authorList>
            <consortium name="US DOE Joint Genome Institute"/>
            <person name="Copeland A."/>
            <person name="Lucas S."/>
            <person name="Lapidus A."/>
            <person name="Barry K."/>
            <person name="Detter J.C."/>
            <person name="Glavina del Rio T."/>
            <person name="Hammon N."/>
            <person name="Israni S."/>
            <person name="Dalin E."/>
            <person name="Tice H."/>
            <person name="Pitluck S."/>
            <person name="Chain P."/>
            <person name="Malfatti S."/>
            <person name="Shin M."/>
            <person name="Vergez L."/>
            <person name="Schmutz J."/>
            <person name="Larimer F."/>
            <person name="Land M."/>
            <person name="Hauser L."/>
            <person name="Kyrpides N."/>
            <person name="Lykidis A."/>
            <person name="LiPuma J.J."/>
            <person name="Konstantinidis K."/>
            <person name="Tiedje J.M."/>
            <person name="Richardson P."/>
        </authorList>
    </citation>
    <scope>NUCLEOTIDE SEQUENCE [LARGE SCALE GENOMIC DNA]</scope>
    <source>
        <strain evidence="2">AU 1054</strain>
    </source>
</reference>
<sequence>MTMAESGSEGRATQPVDEEHMEIDLNADLGEGCGSDEALLDLVTSANIACGWHAGGANAMRDCVRWAVQKGVSIGAHPSFHDPENFGRKEMQLPPGDIYAGVLYQLGALSAIAQAEGGRIVHVKPHGALYNQAARDPLIADAVVSAIHDFDPSLAVFGLANSVFIAAARQAGLAAVEEVFADRGYRADGSLVPRSLPGALIDDEDAVLARTLDMVRNRQVRALSGEWVPLNAQTVCLHGDGPHALAFAKRIRAALEAAGVDVVAPGALQADEGA</sequence>
<comment type="function">
    <text evidence="1">Catalyzes the cleavage of 5-oxoproline to form L-glutamate coupled to the hydrolysis of ATP to ADP and inorganic phosphate.</text>
</comment>
<dbReference type="Pfam" id="PF03746">
    <property type="entry name" value="LamB_YcsF"/>
    <property type="match status" value="1"/>
</dbReference>
<dbReference type="AlphaFoldDB" id="A0A0H2XRR7"/>
<protein>
    <recommendedName>
        <fullName evidence="1">5-oxoprolinase subunit A</fullName>
        <shortName evidence="1">5-OPase subunit A</shortName>
        <ecNumber evidence="1">3.5.2.9</ecNumber>
    </recommendedName>
    <alternativeName>
        <fullName evidence="1">5-oxoprolinase (ATP-hydrolyzing) subunit A</fullName>
    </alternativeName>
</protein>
<dbReference type="EMBL" id="CP000378">
    <property type="protein sequence ID" value="ABF77324.1"/>
    <property type="molecule type" value="Genomic_DNA"/>
</dbReference>
<keyword evidence="1" id="KW-0067">ATP-binding</keyword>
<keyword evidence="1" id="KW-0547">Nucleotide-binding</keyword>
<dbReference type="GO" id="GO:0005975">
    <property type="term" value="P:carbohydrate metabolic process"/>
    <property type="evidence" value="ECO:0007669"/>
    <property type="project" value="InterPro"/>
</dbReference>
<organism evidence="2">
    <name type="scientific">Burkholderia orbicola (strain AU 1054)</name>
    <dbReference type="NCBI Taxonomy" id="331271"/>
    <lineage>
        <taxon>Bacteria</taxon>
        <taxon>Pseudomonadati</taxon>
        <taxon>Pseudomonadota</taxon>
        <taxon>Betaproteobacteria</taxon>
        <taxon>Burkholderiales</taxon>
        <taxon>Burkholderiaceae</taxon>
        <taxon>Burkholderia</taxon>
        <taxon>Burkholderia cepacia complex</taxon>
        <taxon>Burkholderia orbicola</taxon>
    </lineage>
</organism>
<dbReference type="PANTHER" id="PTHR30292">
    <property type="entry name" value="UNCHARACTERIZED PROTEIN YBGL-RELATED"/>
    <property type="match status" value="1"/>
</dbReference>
<comment type="subunit">
    <text evidence="1">Forms a complex composed of PxpA, PxpB and PxpC.</text>
</comment>
<dbReference type="NCBIfam" id="NF003814">
    <property type="entry name" value="PRK05406.1-3"/>
    <property type="match status" value="1"/>
</dbReference>
<dbReference type="HAMAP" id="MF_00691">
    <property type="entry name" value="PxpA"/>
    <property type="match status" value="1"/>
</dbReference>
<comment type="similarity">
    <text evidence="1">Belongs to the LamB/PxpA family.</text>
</comment>
<proteinExistence type="inferred from homology"/>
<accession>A0A0H2XRR7</accession>
<dbReference type="SUPFAM" id="SSF88713">
    <property type="entry name" value="Glycoside hydrolase/deacetylase"/>
    <property type="match status" value="1"/>
</dbReference>
<dbReference type="GO" id="GO:0017168">
    <property type="term" value="F:5-oxoprolinase (ATP-hydrolyzing) activity"/>
    <property type="evidence" value="ECO:0007669"/>
    <property type="project" value="UniProtKB-UniRule"/>
</dbReference>
<evidence type="ECO:0000256" key="1">
    <source>
        <dbReference type="HAMAP-Rule" id="MF_00691"/>
    </source>
</evidence>
<dbReference type="NCBIfam" id="NF003815">
    <property type="entry name" value="PRK05406.1-4"/>
    <property type="match status" value="1"/>
</dbReference>
<dbReference type="InterPro" id="IPR005501">
    <property type="entry name" value="LamB/YcsF/PxpA-like"/>
</dbReference>
<dbReference type="HOGENOM" id="CLU_069535_0_0_4"/>
<dbReference type="CDD" id="cd10800">
    <property type="entry name" value="LamB_YcsF_YbgL_like"/>
    <property type="match status" value="1"/>
</dbReference>
<dbReference type="EC" id="3.5.2.9" evidence="1"/>
<gene>
    <name evidence="1" type="primary">pxpA</name>
    <name evidence="2" type="ordered locus">Bcen_2425</name>
</gene>
<dbReference type="PANTHER" id="PTHR30292:SF0">
    <property type="entry name" value="5-OXOPROLINASE SUBUNIT A"/>
    <property type="match status" value="1"/>
</dbReference>
<keyword evidence="1" id="KW-0378">Hydrolase</keyword>
<name>A0A0H2XRR7_BURO1</name>
<evidence type="ECO:0000313" key="2">
    <source>
        <dbReference type="EMBL" id="ABF77324.1"/>
    </source>
</evidence>
<dbReference type="Gene3D" id="3.20.20.370">
    <property type="entry name" value="Glycoside hydrolase/deacetylase"/>
    <property type="match status" value="1"/>
</dbReference>
<dbReference type="InterPro" id="IPR011330">
    <property type="entry name" value="Glyco_hydro/deAcase_b/a-brl"/>
</dbReference>
<dbReference type="NCBIfam" id="NF003816">
    <property type="entry name" value="PRK05406.1-5"/>
    <property type="match status" value="1"/>
</dbReference>
<comment type="catalytic activity">
    <reaction evidence="1">
        <text>5-oxo-L-proline + ATP + 2 H2O = L-glutamate + ADP + phosphate + H(+)</text>
        <dbReference type="Rhea" id="RHEA:10348"/>
        <dbReference type="ChEBI" id="CHEBI:15377"/>
        <dbReference type="ChEBI" id="CHEBI:15378"/>
        <dbReference type="ChEBI" id="CHEBI:29985"/>
        <dbReference type="ChEBI" id="CHEBI:30616"/>
        <dbReference type="ChEBI" id="CHEBI:43474"/>
        <dbReference type="ChEBI" id="CHEBI:58402"/>
        <dbReference type="ChEBI" id="CHEBI:456216"/>
        <dbReference type="EC" id="3.5.2.9"/>
    </reaction>
</comment>